<dbReference type="GO" id="GO:0097196">
    <property type="term" value="C:Shu complex"/>
    <property type="evidence" value="ECO:0007669"/>
    <property type="project" value="TreeGrafter"/>
</dbReference>
<sequence length="146" mass="16405">MSHNQGIAQFAYGVIESLDSEDTEDVNDYIERLLFIFPESLLLAALDMIDRENIIKFTTPWGYSQYQAFGSTATYNVFPRVTSGSRKTEPYCTCPSFAFSVMLSKSEYMCKHILAVMISSKLSKCPERSLGPNDLAKIVVMQCSNV</sequence>
<dbReference type="AlphaFoldDB" id="A0AAD5UWV5"/>
<dbReference type="PROSITE" id="PS50966">
    <property type="entry name" value="ZF_SWIM"/>
    <property type="match status" value="1"/>
</dbReference>
<dbReference type="GO" id="GO:0008270">
    <property type="term" value="F:zinc ion binding"/>
    <property type="evidence" value="ECO:0007669"/>
    <property type="project" value="UniProtKB-KW"/>
</dbReference>
<keyword evidence="1" id="KW-0863">Zinc-finger</keyword>
<reference evidence="3" key="1">
    <citation type="submission" date="2022-07" db="EMBL/GenBank/DDBJ databases">
        <title>Genome Sequence of Physisporinus lineatus.</title>
        <authorList>
            <person name="Buettner E."/>
        </authorList>
    </citation>
    <scope>NUCLEOTIDE SEQUENCE</scope>
    <source>
        <strain evidence="3">VT162</strain>
    </source>
</reference>
<keyword evidence="4" id="KW-1185">Reference proteome</keyword>
<keyword evidence="1" id="KW-0479">Metal-binding</keyword>
<name>A0AAD5UWV5_9APHY</name>
<dbReference type="Pfam" id="PF04434">
    <property type="entry name" value="SWIM"/>
    <property type="match status" value="1"/>
</dbReference>
<keyword evidence="1" id="KW-0862">Zinc</keyword>
<evidence type="ECO:0000313" key="3">
    <source>
        <dbReference type="EMBL" id="KAJ3478690.1"/>
    </source>
</evidence>
<accession>A0AAD5UWV5</accession>
<evidence type="ECO:0000313" key="4">
    <source>
        <dbReference type="Proteomes" id="UP001212997"/>
    </source>
</evidence>
<dbReference type="PANTHER" id="PTHR28498">
    <property type="entry name" value="ZINC FINGER SWIM DOMAIN-CONTAINING PROTEIN 7"/>
    <property type="match status" value="1"/>
</dbReference>
<dbReference type="PANTHER" id="PTHR28498:SF1">
    <property type="entry name" value="ZINC FINGER SWIM DOMAIN-CONTAINING PROTEIN 7"/>
    <property type="match status" value="1"/>
</dbReference>
<evidence type="ECO:0000256" key="1">
    <source>
        <dbReference type="PROSITE-ProRule" id="PRU00325"/>
    </source>
</evidence>
<feature type="domain" description="SWIM-type" evidence="2">
    <location>
        <begin position="75"/>
        <end position="121"/>
    </location>
</feature>
<dbReference type="Proteomes" id="UP001212997">
    <property type="component" value="Unassembled WGS sequence"/>
</dbReference>
<gene>
    <name evidence="3" type="ORF">NLI96_g9594</name>
</gene>
<proteinExistence type="predicted"/>
<protein>
    <recommendedName>
        <fullName evidence="2">SWIM-type domain-containing protein</fullName>
    </recommendedName>
</protein>
<dbReference type="GO" id="GO:0000724">
    <property type="term" value="P:double-strand break repair via homologous recombination"/>
    <property type="evidence" value="ECO:0007669"/>
    <property type="project" value="TreeGrafter"/>
</dbReference>
<organism evidence="3 4">
    <name type="scientific">Meripilus lineatus</name>
    <dbReference type="NCBI Taxonomy" id="2056292"/>
    <lineage>
        <taxon>Eukaryota</taxon>
        <taxon>Fungi</taxon>
        <taxon>Dikarya</taxon>
        <taxon>Basidiomycota</taxon>
        <taxon>Agaricomycotina</taxon>
        <taxon>Agaricomycetes</taxon>
        <taxon>Polyporales</taxon>
        <taxon>Meripilaceae</taxon>
        <taxon>Meripilus</taxon>
    </lineage>
</organism>
<evidence type="ECO:0000259" key="2">
    <source>
        <dbReference type="PROSITE" id="PS50966"/>
    </source>
</evidence>
<dbReference type="EMBL" id="JANAWD010000492">
    <property type="protein sequence ID" value="KAJ3478690.1"/>
    <property type="molecule type" value="Genomic_DNA"/>
</dbReference>
<comment type="caution">
    <text evidence="3">The sequence shown here is derived from an EMBL/GenBank/DDBJ whole genome shotgun (WGS) entry which is preliminary data.</text>
</comment>
<dbReference type="InterPro" id="IPR007527">
    <property type="entry name" value="Znf_SWIM"/>
</dbReference>